<dbReference type="Gene3D" id="1.10.10.10">
    <property type="entry name" value="Winged helix-like DNA-binding domain superfamily/Winged helix DNA-binding domain"/>
    <property type="match status" value="1"/>
</dbReference>
<dbReference type="PANTHER" id="PTHR30579:SF7">
    <property type="entry name" value="HTH-TYPE TRANSCRIPTIONAL REGULATOR LRHA-RELATED"/>
    <property type="match status" value="1"/>
</dbReference>
<dbReference type="Proteomes" id="UP001242480">
    <property type="component" value="Unassembled WGS sequence"/>
</dbReference>
<evidence type="ECO:0000259" key="5">
    <source>
        <dbReference type="PROSITE" id="PS50931"/>
    </source>
</evidence>
<evidence type="ECO:0000313" key="6">
    <source>
        <dbReference type="EMBL" id="MDQ0471543.1"/>
    </source>
</evidence>
<keyword evidence="7" id="KW-1185">Reference proteome</keyword>
<dbReference type="GO" id="GO:0003677">
    <property type="term" value="F:DNA binding"/>
    <property type="evidence" value="ECO:0007669"/>
    <property type="project" value="UniProtKB-KW"/>
</dbReference>
<dbReference type="Pfam" id="PF03466">
    <property type="entry name" value="LysR_substrate"/>
    <property type="match status" value="1"/>
</dbReference>
<proteinExistence type="inferred from homology"/>
<dbReference type="InterPro" id="IPR036390">
    <property type="entry name" value="WH_DNA-bd_sf"/>
</dbReference>
<keyword evidence="3 6" id="KW-0238">DNA-binding</keyword>
<dbReference type="InterPro" id="IPR050176">
    <property type="entry name" value="LTTR"/>
</dbReference>
<evidence type="ECO:0000256" key="4">
    <source>
        <dbReference type="ARBA" id="ARBA00023163"/>
    </source>
</evidence>
<dbReference type="PROSITE" id="PS50931">
    <property type="entry name" value="HTH_LYSR"/>
    <property type="match status" value="1"/>
</dbReference>
<dbReference type="RefSeq" id="WP_307276885.1">
    <property type="nucleotide sequence ID" value="NZ_JAUSVX010000009.1"/>
</dbReference>
<protein>
    <submittedName>
        <fullName evidence="6">DNA-binding transcriptional LysR family regulator</fullName>
    </submittedName>
</protein>
<dbReference type="SUPFAM" id="SSF53850">
    <property type="entry name" value="Periplasmic binding protein-like II"/>
    <property type="match status" value="1"/>
</dbReference>
<feature type="domain" description="HTH lysR-type" evidence="5">
    <location>
        <begin position="7"/>
        <end position="64"/>
    </location>
</feature>
<accession>A0ABU0JBA1</accession>
<dbReference type="EMBL" id="JAUSVX010000009">
    <property type="protein sequence ID" value="MDQ0471543.1"/>
    <property type="molecule type" value="Genomic_DNA"/>
</dbReference>
<comment type="caution">
    <text evidence="6">The sequence shown here is derived from an EMBL/GenBank/DDBJ whole genome shotgun (WGS) entry which is preliminary data.</text>
</comment>
<evidence type="ECO:0000256" key="3">
    <source>
        <dbReference type="ARBA" id="ARBA00023125"/>
    </source>
</evidence>
<dbReference type="PANTHER" id="PTHR30579">
    <property type="entry name" value="TRANSCRIPTIONAL REGULATOR"/>
    <property type="match status" value="1"/>
</dbReference>
<name>A0ABU0JBA1_9HYPH</name>
<evidence type="ECO:0000256" key="2">
    <source>
        <dbReference type="ARBA" id="ARBA00023015"/>
    </source>
</evidence>
<evidence type="ECO:0000313" key="7">
    <source>
        <dbReference type="Proteomes" id="UP001242480"/>
    </source>
</evidence>
<dbReference type="Gene3D" id="3.40.190.10">
    <property type="entry name" value="Periplasmic binding protein-like II"/>
    <property type="match status" value="2"/>
</dbReference>
<keyword evidence="2" id="KW-0805">Transcription regulation</keyword>
<keyword evidence="4" id="KW-0804">Transcription</keyword>
<dbReference type="InterPro" id="IPR000847">
    <property type="entry name" value="LysR_HTH_N"/>
</dbReference>
<dbReference type="InterPro" id="IPR005119">
    <property type="entry name" value="LysR_subst-bd"/>
</dbReference>
<dbReference type="PRINTS" id="PR00039">
    <property type="entry name" value="HTHLYSR"/>
</dbReference>
<evidence type="ECO:0000256" key="1">
    <source>
        <dbReference type="ARBA" id="ARBA00009437"/>
    </source>
</evidence>
<sequence>MRILDILNPVLLQSFVAVSETRSFTAAARRLGLQQSAVSQHIARLEQRVGRRLFARDTHSVTLTPDGDAVLPFVRQALEAGLRIERYLEGSDLRGRIRFGASEDFVSTALPEILADFTARHSAVDLELTVGLSGNLYEAYDAGELDLVFAKRREGDRRGETAWEEAIGWIGRPGFEVAAAEPLPLLLYPPPSITRAVAIEALERAGRRWRIACTSASLSGLRAAALAGLGVTPHSVRLIPPGLAEVSGDLPALGRIQFVVLGADAHGKAVKALAATLLANADRITAGRGLPRRPRPADDL</sequence>
<dbReference type="SUPFAM" id="SSF46785">
    <property type="entry name" value="Winged helix' DNA-binding domain"/>
    <property type="match status" value="1"/>
</dbReference>
<organism evidence="6 7">
    <name type="scientific">Labrys wisconsinensis</name>
    <dbReference type="NCBI Taxonomy" id="425677"/>
    <lineage>
        <taxon>Bacteria</taxon>
        <taxon>Pseudomonadati</taxon>
        <taxon>Pseudomonadota</taxon>
        <taxon>Alphaproteobacteria</taxon>
        <taxon>Hyphomicrobiales</taxon>
        <taxon>Xanthobacteraceae</taxon>
        <taxon>Labrys</taxon>
    </lineage>
</organism>
<reference evidence="6 7" key="1">
    <citation type="submission" date="2023-07" db="EMBL/GenBank/DDBJ databases">
        <title>Genomic Encyclopedia of Type Strains, Phase IV (KMG-IV): sequencing the most valuable type-strain genomes for metagenomic binning, comparative biology and taxonomic classification.</title>
        <authorList>
            <person name="Goeker M."/>
        </authorList>
    </citation>
    <scope>NUCLEOTIDE SEQUENCE [LARGE SCALE GENOMIC DNA]</scope>
    <source>
        <strain evidence="6 7">DSM 19619</strain>
    </source>
</reference>
<comment type="similarity">
    <text evidence="1">Belongs to the LysR transcriptional regulatory family.</text>
</comment>
<gene>
    <name evidence="6" type="ORF">QO011_004568</name>
</gene>
<dbReference type="InterPro" id="IPR036388">
    <property type="entry name" value="WH-like_DNA-bd_sf"/>
</dbReference>
<dbReference type="Pfam" id="PF00126">
    <property type="entry name" value="HTH_1"/>
    <property type="match status" value="1"/>
</dbReference>